<dbReference type="GO" id="GO:0008270">
    <property type="term" value="F:zinc ion binding"/>
    <property type="evidence" value="ECO:0007669"/>
    <property type="project" value="UniProtKB-KW"/>
</dbReference>
<dbReference type="Gene3D" id="3.30.40.10">
    <property type="entry name" value="Zinc/RING finger domain, C3HC4 (zinc finger)"/>
    <property type="match status" value="1"/>
</dbReference>
<dbReference type="EMBL" id="JAIWQS010000008">
    <property type="protein sequence ID" value="KAJ8900457.1"/>
    <property type="molecule type" value="Genomic_DNA"/>
</dbReference>
<dbReference type="PANTHER" id="PTHR47344">
    <property type="entry name" value="RING ZINC FINGER PROTEIN-RELATED"/>
    <property type="match status" value="1"/>
</dbReference>
<comment type="caution">
    <text evidence="7">The sequence shown here is derived from an EMBL/GenBank/DDBJ whole genome shotgun (WGS) entry which is preliminary data.</text>
</comment>
<proteinExistence type="predicted"/>
<feature type="coiled-coil region" evidence="5">
    <location>
        <begin position="152"/>
        <end position="179"/>
    </location>
</feature>
<evidence type="ECO:0000256" key="3">
    <source>
        <dbReference type="ARBA" id="ARBA00022833"/>
    </source>
</evidence>
<dbReference type="PANTHER" id="PTHR47344:SF1">
    <property type="entry name" value="RING ZINC FINGER PROTEIN-RELATED"/>
    <property type="match status" value="1"/>
</dbReference>
<dbReference type="AlphaFoldDB" id="A0AAV8UGW5"/>
<dbReference type="SMART" id="SM00184">
    <property type="entry name" value="RING"/>
    <property type="match status" value="1"/>
</dbReference>
<dbReference type="Proteomes" id="UP001159364">
    <property type="component" value="Linkage Group LG08"/>
</dbReference>
<reference evidence="7 8" key="1">
    <citation type="submission" date="2021-09" db="EMBL/GenBank/DDBJ databases">
        <title>Genomic insights and catalytic innovation underlie evolution of tropane alkaloids biosynthesis.</title>
        <authorList>
            <person name="Wang Y.-J."/>
            <person name="Tian T."/>
            <person name="Huang J.-P."/>
            <person name="Huang S.-X."/>
        </authorList>
    </citation>
    <scope>NUCLEOTIDE SEQUENCE [LARGE SCALE GENOMIC DNA]</scope>
    <source>
        <strain evidence="7">KIB-2018</strain>
        <tissue evidence="7">Leaf</tissue>
    </source>
</reference>
<dbReference type="InterPro" id="IPR001841">
    <property type="entry name" value="Znf_RING"/>
</dbReference>
<evidence type="ECO:0000313" key="7">
    <source>
        <dbReference type="EMBL" id="KAJ8900457.1"/>
    </source>
</evidence>
<organism evidence="7 8">
    <name type="scientific">Erythroxylum novogranatense</name>
    <dbReference type="NCBI Taxonomy" id="1862640"/>
    <lineage>
        <taxon>Eukaryota</taxon>
        <taxon>Viridiplantae</taxon>
        <taxon>Streptophyta</taxon>
        <taxon>Embryophyta</taxon>
        <taxon>Tracheophyta</taxon>
        <taxon>Spermatophyta</taxon>
        <taxon>Magnoliopsida</taxon>
        <taxon>eudicotyledons</taxon>
        <taxon>Gunneridae</taxon>
        <taxon>Pentapetalae</taxon>
        <taxon>rosids</taxon>
        <taxon>fabids</taxon>
        <taxon>Malpighiales</taxon>
        <taxon>Erythroxylaceae</taxon>
        <taxon>Erythroxylum</taxon>
    </lineage>
</organism>
<evidence type="ECO:0000259" key="6">
    <source>
        <dbReference type="PROSITE" id="PS50089"/>
    </source>
</evidence>
<protein>
    <recommendedName>
        <fullName evidence="6">RING-type domain-containing protein</fullName>
    </recommendedName>
</protein>
<dbReference type="SUPFAM" id="SSF57850">
    <property type="entry name" value="RING/U-box"/>
    <property type="match status" value="1"/>
</dbReference>
<dbReference type="SMART" id="SM00744">
    <property type="entry name" value="RINGv"/>
    <property type="match status" value="1"/>
</dbReference>
<gene>
    <name evidence="7" type="ORF">K2173_025234</name>
</gene>
<keyword evidence="3" id="KW-0862">Zinc</keyword>
<dbReference type="PROSITE" id="PS50089">
    <property type="entry name" value="ZF_RING_2"/>
    <property type="match status" value="1"/>
</dbReference>
<keyword evidence="1" id="KW-0479">Metal-binding</keyword>
<sequence length="552" mass="61514">MAGAICSICYEDLKPIVEDLQAISICGHVFHELCLQQWFEYSVTAKKCTCPVCKQSCSSSSVARLYFQSVGDQNEVLASQKTIIREDEPELLRGEVRKLEAKLSSFSSILERQGNDIKHLNEELFQCKDKLRKEVALRNDAVEQKVSIQRLLRSKSEELDALKLDNLKLQDRNMALAKELAALKLVSDLNLDEEEILKLASFGNEANNRDTIDVLRKSLVTRNKSYKDLMAKCNELGRGEARSSKKLEKAKQKIDKLKTRVKDLEMAVEVKDNEGLRALKASKEDRTEVSLNVINESSDAVNNIKYLSEDCRGMGFVAWKHSSQRGGTISDQEKSNIVSDMSAQSTKGATNNVVPSKVKSPYIDVDECDLDLPTDVLEVLDPDLKHPSSENLKPALNMPQVLCDFERISEIYQLNNPGRPDDISTRINKDNTLAATDDEEVTLLCDNIRKDQALFTIKKESPFPVILSKPGDKCFSSGLLGPDGTNRYLGKWCKRRNCKESVTTQGTNTNSGNLITVGPDGKGGRVKVLRSWNESSLVGESISSTNLLQLAC</sequence>
<evidence type="ECO:0000256" key="4">
    <source>
        <dbReference type="PROSITE-ProRule" id="PRU00175"/>
    </source>
</evidence>
<name>A0AAV8UGW5_9ROSI</name>
<dbReference type="Pfam" id="PF13639">
    <property type="entry name" value="zf-RING_2"/>
    <property type="match status" value="1"/>
</dbReference>
<dbReference type="CDD" id="cd16448">
    <property type="entry name" value="RING-H2"/>
    <property type="match status" value="1"/>
</dbReference>
<evidence type="ECO:0000256" key="5">
    <source>
        <dbReference type="SAM" id="Coils"/>
    </source>
</evidence>
<accession>A0AAV8UGW5</accession>
<dbReference type="InterPro" id="IPR011016">
    <property type="entry name" value="Znf_RING-CH"/>
</dbReference>
<evidence type="ECO:0000313" key="8">
    <source>
        <dbReference type="Proteomes" id="UP001159364"/>
    </source>
</evidence>
<evidence type="ECO:0000256" key="2">
    <source>
        <dbReference type="ARBA" id="ARBA00022771"/>
    </source>
</evidence>
<evidence type="ECO:0000256" key="1">
    <source>
        <dbReference type="ARBA" id="ARBA00022723"/>
    </source>
</evidence>
<feature type="coiled-coil region" evidence="5">
    <location>
        <begin position="240"/>
        <end position="274"/>
    </location>
</feature>
<keyword evidence="5" id="KW-0175">Coiled coil</keyword>
<dbReference type="InterPro" id="IPR013083">
    <property type="entry name" value="Znf_RING/FYVE/PHD"/>
</dbReference>
<feature type="domain" description="RING-type" evidence="6">
    <location>
        <begin position="6"/>
        <end position="54"/>
    </location>
</feature>
<keyword evidence="2 4" id="KW-0863">Zinc-finger</keyword>
<keyword evidence="8" id="KW-1185">Reference proteome</keyword>